<organism evidence="1 2">
    <name type="scientific">Candidatus Gottesmanbacteria bacterium RIFCSPHIGHO2_01_FULL_47_48</name>
    <dbReference type="NCBI Taxonomy" id="1798381"/>
    <lineage>
        <taxon>Bacteria</taxon>
        <taxon>Candidatus Gottesmaniibacteriota</taxon>
    </lineage>
</organism>
<accession>A0A1F6A4I2</accession>
<proteinExistence type="predicted"/>
<dbReference type="AlphaFoldDB" id="A0A1F6A4I2"/>
<dbReference type="STRING" id="1798381.A2721_02910"/>
<comment type="caution">
    <text evidence="1">The sequence shown here is derived from an EMBL/GenBank/DDBJ whole genome shotgun (WGS) entry which is preliminary data.</text>
</comment>
<dbReference type="Proteomes" id="UP000177871">
    <property type="component" value="Unassembled WGS sequence"/>
</dbReference>
<dbReference type="EMBL" id="MFJK01000006">
    <property type="protein sequence ID" value="OGG19599.1"/>
    <property type="molecule type" value="Genomic_DNA"/>
</dbReference>
<reference evidence="1 2" key="1">
    <citation type="journal article" date="2016" name="Nat. Commun.">
        <title>Thousands of microbial genomes shed light on interconnected biogeochemical processes in an aquifer system.</title>
        <authorList>
            <person name="Anantharaman K."/>
            <person name="Brown C.T."/>
            <person name="Hug L.A."/>
            <person name="Sharon I."/>
            <person name="Castelle C.J."/>
            <person name="Probst A.J."/>
            <person name="Thomas B.C."/>
            <person name="Singh A."/>
            <person name="Wilkins M.J."/>
            <person name="Karaoz U."/>
            <person name="Brodie E.L."/>
            <person name="Williams K.H."/>
            <person name="Hubbard S.S."/>
            <person name="Banfield J.F."/>
        </authorList>
    </citation>
    <scope>NUCLEOTIDE SEQUENCE [LARGE SCALE GENOMIC DNA]</scope>
</reference>
<evidence type="ECO:0000313" key="1">
    <source>
        <dbReference type="EMBL" id="OGG19599.1"/>
    </source>
</evidence>
<gene>
    <name evidence="1" type="ORF">A2721_02910</name>
</gene>
<sequence>MGIANDTQMRGGSKWGRKFGEVMGFDLLINGSCSSMFFFMFGSGTESPEDRLLDYNPDPVGSEEALKRVRCVAGLFDLSFNEGYLAASGELVQLRQQVAECVAAHTGGKCDQCAVARKRETELLVVIGGFQKGGAHPSQLGTDVLPNRGIRSRG</sequence>
<evidence type="ECO:0000313" key="2">
    <source>
        <dbReference type="Proteomes" id="UP000177871"/>
    </source>
</evidence>
<protein>
    <submittedName>
        <fullName evidence="1">Uncharacterized protein</fullName>
    </submittedName>
</protein>
<name>A0A1F6A4I2_9BACT</name>